<reference evidence="1" key="1">
    <citation type="submission" date="2022-03" db="EMBL/GenBank/DDBJ databases">
        <authorList>
            <person name="Martin H S."/>
        </authorList>
    </citation>
    <scope>NUCLEOTIDE SEQUENCE</scope>
</reference>
<sequence length="97" mass="11000">MTYDTTTGKATMSSELTESSTFEYNLENPNSILPAVFSLQIEPRMVNKRHLINLHFEADNAGPLTLEPCEVKDFENIQRIVLKGADSINSLFFKFKT</sequence>
<evidence type="ECO:0000313" key="1">
    <source>
        <dbReference type="EMBL" id="CAH2071345.1"/>
    </source>
</evidence>
<organism evidence="1 2">
    <name type="scientific">Iphiclides podalirius</name>
    <name type="common">scarce swallowtail</name>
    <dbReference type="NCBI Taxonomy" id="110791"/>
    <lineage>
        <taxon>Eukaryota</taxon>
        <taxon>Metazoa</taxon>
        <taxon>Ecdysozoa</taxon>
        <taxon>Arthropoda</taxon>
        <taxon>Hexapoda</taxon>
        <taxon>Insecta</taxon>
        <taxon>Pterygota</taxon>
        <taxon>Neoptera</taxon>
        <taxon>Endopterygota</taxon>
        <taxon>Lepidoptera</taxon>
        <taxon>Glossata</taxon>
        <taxon>Ditrysia</taxon>
        <taxon>Papilionoidea</taxon>
        <taxon>Papilionidae</taxon>
        <taxon>Papilioninae</taxon>
        <taxon>Iphiclides</taxon>
    </lineage>
</organism>
<evidence type="ECO:0000313" key="2">
    <source>
        <dbReference type="Proteomes" id="UP000837857"/>
    </source>
</evidence>
<feature type="non-terminal residue" evidence="1">
    <location>
        <position position="97"/>
    </location>
</feature>
<dbReference type="Proteomes" id="UP000837857">
    <property type="component" value="Chromosome 6"/>
</dbReference>
<dbReference type="EMBL" id="OW152818">
    <property type="protein sequence ID" value="CAH2071345.1"/>
    <property type="molecule type" value="Genomic_DNA"/>
</dbReference>
<proteinExistence type="predicted"/>
<protein>
    <submittedName>
        <fullName evidence="1">Uncharacterized protein</fullName>
    </submittedName>
</protein>
<keyword evidence="2" id="KW-1185">Reference proteome</keyword>
<gene>
    <name evidence="1" type="ORF">IPOD504_LOCUS15084</name>
</gene>
<name>A0ABN8J0K5_9NEOP</name>
<accession>A0ABN8J0K5</accession>